<evidence type="ECO:0000256" key="1">
    <source>
        <dbReference type="SAM" id="MobiDB-lite"/>
    </source>
</evidence>
<organism evidence="3 4">
    <name type="scientific">Coniella lustricola</name>
    <dbReference type="NCBI Taxonomy" id="2025994"/>
    <lineage>
        <taxon>Eukaryota</taxon>
        <taxon>Fungi</taxon>
        <taxon>Dikarya</taxon>
        <taxon>Ascomycota</taxon>
        <taxon>Pezizomycotina</taxon>
        <taxon>Sordariomycetes</taxon>
        <taxon>Sordariomycetidae</taxon>
        <taxon>Diaporthales</taxon>
        <taxon>Schizoparmaceae</taxon>
        <taxon>Coniella</taxon>
    </lineage>
</organism>
<keyword evidence="4" id="KW-1185">Reference proteome</keyword>
<feature type="region of interest" description="Disordered" evidence="1">
    <location>
        <begin position="53"/>
        <end position="96"/>
    </location>
</feature>
<dbReference type="PROSITE" id="PS51257">
    <property type="entry name" value="PROKAR_LIPOPROTEIN"/>
    <property type="match status" value="1"/>
</dbReference>
<dbReference type="InParanoid" id="A0A2T2ZTI7"/>
<feature type="chain" id="PRO_5015750087" description="Secreted protein" evidence="2">
    <location>
        <begin position="27"/>
        <end position="135"/>
    </location>
</feature>
<reference evidence="3 4" key="1">
    <citation type="journal article" date="2018" name="Mycol. Prog.">
        <title>Coniella lustricola, a new species from submerged detritus.</title>
        <authorList>
            <person name="Raudabaugh D.B."/>
            <person name="Iturriaga T."/>
            <person name="Carver A."/>
            <person name="Mondo S."/>
            <person name="Pangilinan J."/>
            <person name="Lipzen A."/>
            <person name="He G."/>
            <person name="Amirebrahimi M."/>
            <person name="Grigoriev I.V."/>
            <person name="Miller A.N."/>
        </authorList>
    </citation>
    <scope>NUCLEOTIDE SEQUENCE [LARGE SCALE GENOMIC DNA]</scope>
    <source>
        <strain evidence="3 4">B22-T-1</strain>
    </source>
</reference>
<dbReference type="Proteomes" id="UP000241462">
    <property type="component" value="Unassembled WGS sequence"/>
</dbReference>
<name>A0A2T2ZTI7_9PEZI</name>
<dbReference type="AlphaFoldDB" id="A0A2T2ZTI7"/>
<evidence type="ECO:0000313" key="4">
    <source>
        <dbReference type="Proteomes" id="UP000241462"/>
    </source>
</evidence>
<keyword evidence="2" id="KW-0732">Signal</keyword>
<evidence type="ECO:0000256" key="2">
    <source>
        <dbReference type="SAM" id="SignalP"/>
    </source>
</evidence>
<accession>A0A2T2ZTI7</accession>
<sequence length="135" mass="14599">MGKGAFLRSVLASALFSFSLLPISAACRRLQPTDRTATGTIVAVQRLPKKAAQGEVAAMPSRCPRVEAKHSRMPKHMLGSAKQHPAPPPGHDQEQDSYLVLPTGRTKLPHFVVASINVLREVCITKCHSVVSQKP</sequence>
<gene>
    <name evidence="3" type="ORF">BD289DRAFT_457033</name>
</gene>
<dbReference type="EMBL" id="KZ678722">
    <property type="protein sequence ID" value="PSR76209.1"/>
    <property type="molecule type" value="Genomic_DNA"/>
</dbReference>
<feature type="signal peptide" evidence="2">
    <location>
        <begin position="1"/>
        <end position="26"/>
    </location>
</feature>
<proteinExistence type="predicted"/>
<evidence type="ECO:0000313" key="3">
    <source>
        <dbReference type="EMBL" id="PSR76209.1"/>
    </source>
</evidence>
<evidence type="ECO:0008006" key="5">
    <source>
        <dbReference type="Google" id="ProtNLM"/>
    </source>
</evidence>
<protein>
    <recommendedName>
        <fullName evidence="5">Secreted protein</fullName>
    </recommendedName>
</protein>